<dbReference type="PROSITE" id="PS51257">
    <property type="entry name" value="PROKAR_LIPOPROTEIN"/>
    <property type="match status" value="1"/>
</dbReference>
<dbReference type="RefSeq" id="WP_219665371.1">
    <property type="nucleotide sequence ID" value="NZ_WTFF01000023.1"/>
</dbReference>
<protein>
    <submittedName>
        <fullName evidence="3">SGNH/GDSL hydrolase family protein</fullName>
    </submittedName>
</protein>
<dbReference type="CDD" id="cd01823">
    <property type="entry name" value="SEST_like"/>
    <property type="match status" value="1"/>
</dbReference>
<dbReference type="EMBL" id="WTFF01000023">
    <property type="protein sequence ID" value="MBW5481470.1"/>
    <property type="molecule type" value="Genomic_DNA"/>
</dbReference>
<dbReference type="InterPro" id="IPR036514">
    <property type="entry name" value="SGNH_hydro_sf"/>
</dbReference>
<dbReference type="PANTHER" id="PTHR37981:SF1">
    <property type="entry name" value="SGNH HYDROLASE-TYPE ESTERASE DOMAIN-CONTAINING PROTEIN"/>
    <property type="match status" value="1"/>
</dbReference>
<name>A0ABS6Z150_9ACTN</name>
<dbReference type="InterPro" id="IPR037460">
    <property type="entry name" value="SEST-like"/>
</dbReference>
<proteinExistence type="predicted"/>
<comment type="caution">
    <text evidence="3">The sequence shown here is derived from an EMBL/GenBank/DDBJ whole genome shotgun (WGS) entry which is preliminary data.</text>
</comment>
<evidence type="ECO:0000256" key="1">
    <source>
        <dbReference type="SAM" id="SignalP"/>
    </source>
</evidence>
<dbReference type="SUPFAM" id="SSF52266">
    <property type="entry name" value="SGNH hydrolase"/>
    <property type="match status" value="1"/>
</dbReference>
<reference evidence="3 4" key="1">
    <citation type="submission" date="2019-12" db="EMBL/GenBank/DDBJ databases">
        <title>Genome sequence of Streptomyces bambusae.</title>
        <authorList>
            <person name="Bansal K."/>
            <person name="Choksket S."/>
            <person name="Korpole S."/>
            <person name="Patil P.B."/>
        </authorList>
    </citation>
    <scope>NUCLEOTIDE SEQUENCE [LARGE SCALE GENOMIC DNA]</scope>
    <source>
        <strain evidence="3 4">SK60</strain>
    </source>
</reference>
<keyword evidence="4" id="KW-1185">Reference proteome</keyword>
<dbReference type="Pfam" id="PF13472">
    <property type="entry name" value="Lipase_GDSL_2"/>
    <property type="match status" value="1"/>
</dbReference>
<dbReference type="Gene3D" id="3.40.50.1110">
    <property type="entry name" value="SGNH hydrolase"/>
    <property type="match status" value="1"/>
</dbReference>
<evidence type="ECO:0000313" key="3">
    <source>
        <dbReference type="EMBL" id="MBW5481470.1"/>
    </source>
</evidence>
<keyword evidence="1" id="KW-0732">Signal</keyword>
<organism evidence="3 4">
    <name type="scientific">Streptomyces bambusae</name>
    <dbReference type="NCBI Taxonomy" id="1550616"/>
    <lineage>
        <taxon>Bacteria</taxon>
        <taxon>Bacillati</taxon>
        <taxon>Actinomycetota</taxon>
        <taxon>Actinomycetes</taxon>
        <taxon>Kitasatosporales</taxon>
        <taxon>Streptomycetaceae</taxon>
        <taxon>Streptomyces</taxon>
    </lineage>
</organism>
<gene>
    <name evidence="3" type="ORF">GPJ59_06120</name>
</gene>
<feature type="domain" description="SGNH hydrolase-type esterase" evidence="2">
    <location>
        <begin position="56"/>
        <end position="300"/>
    </location>
</feature>
<dbReference type="GO" id="GO:0016787">
    <property type="term" value="F:hydrolase activity"/>
    <property type="evidence" value="ECO:0007669"/>
    <property type="project" value="UniProtKB-KW"/>
</dbReference>
<evidence type="ECO:0000259" key="2">
    <source>
        <dbReference type="Pfam" id="PF13472"/>
    </source>
</evidence>
<dbReference type="InterPro" id="IPR013830">
    <property type="entry name" value="SGNH_hydro"/>
</dbReference>
<sequence length="310" mass="32415">MPRSRRTAARTATRRRTGLVAGTVAALAGACITPASAATGAGPGPGSGARYGEYVALGDSYAAGAGIPGQSAGLCFRSDRNYASLVAARLAPAVTRDVTCGAAKLKHLTEPHRYPVIGQVNAPQLDALTSRTRLVTITLGGNDLGTSDLGLGDIVVRCVALAAVHPVGSPCRSSYGNTLHERADEAGPRIAAALQEIRRRSPEAKIVITGYPSILPENAWDCLFRQPVTVSDAAYLRDVVKYLNGVIAERAEANGATYVDTHTPTLGHDICQSPSQRWIEGILPHQPTMPVHPNARGEQAMADAVLAALD</sequence>
<accession>A0ABS6Z150</accession>
<dbReference type="PANTHER" id="PTHR37981">
    <property type="entry name" value="LIPASE 2"/>
    <property type="match status" value="1"/>
</dbReference>
<feature type="chain" id="PRO_5045600513" evidence="1">
    <location>
        <begin position="38"/>
        <end position="310"/>
    </location>
</feature>
<feature type="signal peptide" evidence="1">
    <location>
        <begin position="1"/>
        <end position="37"/>
    </location>
</feature>
<keyword evidence="3" id="KW-0378">Hydrolase</keyword>
<dbReference type="Proteomes" id="UP000812013">
    <property type="component" value="Unassembled WGS sequence"/>
</dbReference>
<evidence type="ECO:0000313" key="4">
    <source>
        <dbReference type="Proteomes" id="UP000812013"/>
    </source>
</evidence>